<evidence type="ECO:0000256" key="4">
    <source>
        <dbReference type="SAM" id="MobiDB-lite"/>
    </source>
</evidence>
<feature type="domain" description="E2F/DP family winged-helix DNA-binding" evidence="5">
    <location>
        <begin position="46"/>
        <end position="96"/>
    </location>
</feature>
<proteinExistence type="inferred from homology"/>
<dbReference type="Gene3D" id="1.10.10.10">
    <property type="entry name" value="Winged helix-like DNA-binding domain superfamily/Winged helix DNA-binding domain"/>
    <property type="match status" value="1"/>
</dbReference>
<sequence>MGAVKRRAVNTLVTKFTSASEQTRTKALCELRLLSKNDAESRVLIADAKSLGLLCSNFLSLYNREGIETIGLDDAASKLDMKEKFTKVKNRYTWKGFGAISDALEALKVGPKVVRALSVQISSHILEGKIVPSEVTIKLLQRAMENSGSDKFLVDGFPHNEDNRAAFESITGIEPEFVLFFDCSEEEMEKRLLNRNQELEEAEIEMELLQREAPLSGASFDSKIGKTYAKEDHRFQKIKDGMKSVFCNSSLPSDITVVVDEINLNLTREEIVARRQQKPLLRRARQQFLEEAALREAELIQNLDRERTNEAEKELEQAKTRKLRHNLDIKKEKQVQASPAGEIETTENDNQIACRLDRLHKDEAGEEPIDIPKMAQCMFKARANVEKPRTKQHIHYRGKVSPKTRSQWQPPLRFSTLRFRIPLVPRLQMVRLLISLMVRNGCFVVVVGTEPVGGIEPYDICLNAYMKECKVLVAKAIVLHMTGGELIVEELKKVAIMSEVKGLKYTQEAEAVLPAGVQGLEPAEVEMEPPGVGTEPVGGTTRSGS</sequence>
<evidence type="ECO:0000256" key="1">
    <source>
        <dbReference type="ARBA" id="ARBA00008894"/>
    </source>
</evidence>
<dbReference type="EMBL" id="BMAC01000910">
    <property type="protein sequence ID" value="GFQ04129.1"/>
    <property type="molecule type" value="Genomic_DNA"/>
</dbReference>
<evidence type="ECO:0000256" key="2">
    <source>
        <dbReference type="ARBA" id="ARBA00023306"/>
    </source>
</evidence>
<reference evidence="6" key="1">
    <citation type="submission" date="2020-07" db="EMBL/GenBank/DDBJ databases">
        <title>Ethylene signaling mediates host invasion by parasitic plants.</title>
        <authorList>
            <person name="Yoshida S."/>
        </authorList>
    </citation>
    <scope>NUCLEOTIDE SEQUENCE</scope>
    <source>
        <strain evidence="6">Okayama</strain>
    </source>
</reference>
<feature type="coiled-coil region" evidence="3">
    <location>
        <begin position="185"/>
        <end position="212"/>
    </location>
</feature>
<dbReference type="SUPFAM" id="SSF52540">
    <property type="entry name" value="P-loop containing nucleoside triphosphate hydrolases"/>
    <property type="match status" value="1"/>
</dbReference>
<dbReference type="GO" id="GO:0016301">
    <property type="term" value="F:kinase activity"/>
    <property type="evidence" value="ECO:0007669"/>
    <property type="project" value="UniProtKB-KW"/>
</dbReference>
<protein>
    <submittedName>
        <fullName evidence="6">Probable UMP/CMP kinase 4</fullName>
    </submittedName>
</protein>
<feature type="region of interest" description="Disordered" evidence="4">
    <location>
        <begin position="524"/>
        <end position="545"/>
    </location>
</feature>
<dbReference type="PANTHER" id="PTHR35833">
    <property type="entry name" value="GALACTOSE-BINDING DOMAIN-LIKE, ARMADILLO-TYPE FOLD PROTEIN-RELATED"/>
    <property type="match status" value="1"/>
</dbReference>
<keyword evidence="6" id="KW-0418">Kinase</keyword>
<gene>
    <name evidence="6" type="ORF">PHJA_002556800</name>
</gene>
<organism evidence="6 7">
    <name type="scientific">Phtheirospermum japonicum</name>
    <dbReference type="NCBI Taxonomy" id="374723"/>
    <lineage>
        <taxon>Eukaryota</taxon>
        <taxon>Viridiplantae</taxon>
        <taxon>Streptophyta</taxon>
        <taxon>Embryophyta</taxon>
        <taxon>Tracheophyta</taxon>
        <taxon>Spermatophyta</taxon>
        <taxon>Magnoliopsida</taxon>
        <taxon>eudicotyledons</taxon>
        <taxon>Gunneridae</taxon>
        <taxon>Pentapetalae</taxon>
        <taxon>asterids</taxon>
        <taxon>lamiids</taxon>
        <taxon>Lamiales</taxon>
        <taxon>Orobanchaceae</taxon>
        <taxon>Orobanchaceae incertae sedis</taxon>
        <taxon>Phtheirospermum</taxon>
    </lineage>
</organism>
<dbReference type="InterPro" id="IPR027417">
    <property type="entry name" value="P-loop_NTPase"/>
</dbReference>
<feature type="coiled-coil region" evidence="3">
    <location>
        <begin position="289"/>
        <end position="328"/>
    </location>
</feature>
<dbReference type="GO" id="GO:0006355">
    <property type="term" value="P:regulation of DNA-templated transcription"/>
    <property type="evidence" value="ECO:0007669"/>
    <property type="project" value="InterPro"/>
</dbReference>
<name>A0A830D2L9_9LAMI</name>
<evidence type="ECO:0000256" key="3">
    <source>
        <dbReference type="SAM" id="Coils"/>
    </source>
</evidence>
<evidence type="ECO:0000313" key="7">
    <source>
        <dbReference type="Proteomes" id="UP000653305"/>
    </source>
</evidence>
<feature type="compositionally biased region" description="Low complexity" evidence="4">
    <location>
        <begin position="528"/>
        <end position="545"/>
    </location>
</feature>
<dbReference type="OrthoDB" id="5318at2759"/>
<keyword evidence="6" id="KW-0808">Transferase</keyword>
<dbReference type="Proteomes" id="UP000653305">
    <property type="component" value="Unassembled WGS sequence"/>
</dbReference>
<dbReference type="InterPro" id="IPR036388">
    <property type="entry name" value="WH-like_DNA-bd_sf"/>
</dbReference>
<dbReference type="PANTHER" id="PTHR35833:SF1">
    <property type="entry name" value="GALACTOSE-BINDING DOMAIN-CONTAINING PROTEIN"/>
    <property type="match status" value="1"/>
</dbReference>
<accession>A0A830D2L9</accession>
<dbReference type="Gene3D" id="3.40.50.300">
    <property type="entry name" value="P-loop containing nucleotide triphosphate hydrolases"/>
    <property type="match status" value="1"/>
</dbReference>
<comment type="caution">
    <text evidence="6">The sequence shown here is derived from an EMBL/GenBank/DDBJ whole genome shotgun (WGS) entry which is preliminary data.</text>
</comment>
<dbReference type="Pfam" id="PF00406">
    <property type="entry name" value="ADK"/>
    <property type="match status" value="1"/>
</dbReference>
<evidence type="ECO:0000313" key="6">
    <source>
        <dbReference type="EMBL" id="GFQ04129.1"/>
    </source>
</evidence>
<dbReference type="SMART" id="SM01372">
    <property type="entry name" value="E2F_TDP"/>
    <property type="match status" value="1"/>
</dbReference>
<keyword evidence="3" id="KW-0175">Coiled coil</keyword>
<evidence type="ECO:0000259" key="5">
    <source>
        <dbReference type="SMART" id="SM01372"/>
    </source>
</evidence>
<keyword evidence="2" id="KW-0131">Cell cycle</keyword>
<keyword evidence="7" id="KW-1185">Reference proteome</keyword>
<comment type="similarity">
    <text evidence="1">Belongs to the disease resistance NB-LRR family.</text>
</comment>
<dbReference type="AlphaFoldDB" id="A0A830D2L9"/>
<dbReference type="InterPro" id="IPR003316">
    <property type="entry name" value="E2F_WHTH_DNA-bd_dom"/>
</dbReference>
<dbReference type="GO" id="GO:0005667">
    <property type="term" value="C:transcription regulator complex"/>
    <property type="evidence" value="ECO:0007669"/>
    <property type="project" value="InterPro"/>
</dbReference>